<sequence>MKVKGIIVMMVFVMVMSLSSGVLAQGNGAKRGPTITDTVVSTASADNPEFTILLAALQQAELGGVLDGKRQFTVFAPTDAAFANLLEALNVTPEQLLTNPDLASILLYHVVPGRINASDLEDGMLLRTINGQKIKISLGETAKVNDSTIVKADISASNGVIHVIDAVLIPE</sequence>
<reference evidence="3 4" key="1">
    <citation type="submission" date="2020-02" db="EMBL/GenBank/DDBJ databases">
        <title>Bacillus aquiflavi sp. nov., isolated from yellow water of strong flavor Chinese baijiu in Yibin region of China.</title>
        <authorList>
            <person name="Xie J."/>
        </authorList>
    </citation>
    <scope>NUCLEOTIDE SEQUENCE [LARGE SCALE GENOMIC DNA]</scope>
    <source>
        <strain evidence="3 4">SA4</strain>
    </source>
</reference>
<comment type="caution">
    <text evidence="3">The sequence shown here is derived from an EMBL/GenBank/DDBJ whole genome shotgun (WGS) entry which is preliminary data.</text>
</comment>
<dbReference type="GO" id="GO:0005615">
    <property type="term" value="C:extracellular space"/>
    <property type="evidence" value="ECO:0007669"/>
    <property type="project" value="TreeGrafter"/>
</dbReference>
<dbReference type="EMBL" id="JAAIWM010000007">
    <property type="protein sequence ID" value="NEY73433.1"/>
    <property type="molecule type" value="Genomic_DNA"/>
</dbReference>
<evidence type="ECO:0000313" key="4">
    <source>
        <dbReference type="Proteomes" id="UP000481043"/>
    </source>
</evidence>
<accession>A0A6M0QAV7</accession>
<dbReference type="RefSeq" id="WP_163180973.1">
    <property type="nucleotide sequence ID" value="NZ_JAAIWM010000007.1"/>
</dbReference>
<dbReference type="InterPro" id="IPR036378">
    <property type="entry name" value="FAS1_dom_sf"/>
</dbReference>
<dbReference type="PANTHER" id="PTHR10900:SF77">
    <property type="entry name" value="FI19380P1"/>
    <property type="match status" value="1"/>
</dbReference>
<dbReference type="PROSITE" id="PS50213">
    <property type="entry name" value="FAS1"/>
    <property type="match status" value="1"/>
</dbReference>
<dbReference type="Proteomes" id="UP000481043">
    <property type="component" value="Unassembled WGS sequence"/>
</dbReference>
<organism evidence="3 4">
    <name type="scientific">Bacillus mesophilus</name>
    <dbReference type="NCBI Taxonomy" id="1808955"/>
    <lineage>
        <taxon>Bacteria</taxon>
        <taxon>Bacillati</taxon>
        <taxon>Bacillota</taxon>
        <taxon>Bacilli</taxon>
        <taxon>Bacillales</taxon>
        <taxon>Bacillaceae</taxon>
        <taxon>Bacillus</taxon>
    </lineage>
</organism>
<dbReference type="PANTHER" id="PTHR10900">
    <property type="entry name" value="PERIOSTIN-RELATED"/>
    <property type="match status" value="1"/>
</dbReference>
<name>A0A6M0QAV7_9BACI</name>
<dbReference type="InterPro" id="IPR050904">
    <property type="entry name" value="Adhesion/Biosynth-related"/>
</dbReference>
<dbReference type="Gene3D" id="2.30.180.10">
    <property type="entry name" value="FAS1 domain"/>
    <property type="match status" value="1"/>
</dbReference>
<keyword evidence="4" id="KW-1185">Reference proteome</keyword>
<feature type="domain" description="FAS1" evidence="2">
    <location>
        <begin position="37"/>
        <end position="168"/>
    </location>
</feature>
<dbReference type="FunFam" id="2.30.180.10:FF:000032">
    <property type="entry name" value="Fasciclin domain-containing protein, putative"/>
    <property type="match status" value="1"/>
</dbReference>
<dbReference type="Pfam" id="PF02469">
    <property type="entry name" value="Fasciclin"/>
    <property type="match status" value="1"/>
</dbReference>
<feature type="chain" id="PRO_5026804549" evidence="1">
    <location>
        <begin position="25"/>
        <end position="171"/>
    </location>
</feature>
<evidence type="ECO:0000256" key="1">
    <source>
        <dbReference type="SAM" id="SignalP"/>
    </source>
</evidence>
<dbReference type="SUPFAM" id="SSF82153">
    <property type="entry name" value="FAS1 domain"/>
    <property type="match status" value="1"/>
</dbReference>
<proteinExistence type="predicted"/>
<evidence type="ECO:0000259" key="2">
    <source>
        <dbReference type="PROSITE" id="PS50213"/>
    </source>
</evidence>
<keyword evidence="1" id="KW-0732">Signal</keyword>
<feature type="signal peptide" evidence="1">
    <location>
        <begin position="1"/>
        <end position="24"/>
    </location>
</feature>
<protein>
    <submittedName>
        <fullName evidence="3">Fasciclin domain-containing protein</fullName>
    </submittedName>
</protein>
<dbReference type="SMART" id="SM00554">
    <property type="entry name" value="FAS1"/>
    <property type="match status" value="1"/>
</dbReference>
<gene>
    <name evidence="3" type="ORF">G4D63_16990</name>
</gene>
<evidence type="ECO:0000313" key="3">
    <source>
        <dbReference type="EMBL" id="NEY73433.1"/>
    </source>
</evidence>
<dbReference type="InterPro" id="IPR000782">
    <property type="entry name" value="FAS1_domain"/>
</dbReference>
<dbReference type="AlphaFoldDB" id="A0A6M0QAV7"/>